<gene>
    <name evidence="1" type="ORF">GLOIN_2v1707630</name>
</gene>
<keyword evidence="2" id="KW-1185">Reference proteome</keyword>
<organism evidence="1 2">
    <name type="scientific">Rhizophagus irregularis (strain DAOM 181602 / DAOM 197198 / MUCL 43194)</name>
    <name type="common">Arbuscular mycorrhizal fungus</name>
    <name type="synonym">Glomus intraradices</name>
    <dbReference type="NCBI Taxonomy" id="747089"/>
    <lineage>
        <taxon>Eukaryota</taxon>
        <taxon>Fungi</taxon>
        <taxon>Fungi incertae sedis</taxon>
        <taxon>Mucoromycota</taxon>
        <taxon>Glomeromycotina</taxon>
        <taxon>Glomeromycetes</taxon>
        <taxon>Glomerales</taxon>
        <taxon>Glomeraceae</taxon>
        <taxon>Rhizophagus</taxon>
    </lineage>
</organism>
<dbReference type="AlphaFoldDB" id="A0A2P4P6M5"/>
<evidence type="ECO:0000313" key="2">
    <source>
        <dbReference type="Proteomes" id="UP000018888"/>
    </source>
</evidence>
<sequence length="71" mass="8116">MKYFFFLFHTAPQFALPGPLLLTPPPALVHSSRTFVVMLRAYMLKTMIHQSNQLVGLCHMLCLNDGRNEPI</sequence>
<reference evidence="1 2" key="1">
    <citation type="journal article" date="2013" name="Proc. Natl. Acad. Sci. U.S.A.">
        <title>Genome of an arbuscular mycorrhizal fungus provides insight into the oldest plant symbiosis.</title>
        <authorList>
            <person name="Tisserant E."/>
            <person name="Malbreil M."/>
            <person name="Kuo A."/>
            <person name="Kohler A."/>
            <person name="Symeonidi A."/>
            <person name="Balestrini R."/>
            <person name="Charron P."/>
            <person name="Duensing N."/>
            <person name="Frei Dit Frey N."/>
            <person name="Gianinazzi-Pearson V."/>
            <person name="Gilbert L.B."/>
            <person name="Handa Y."/>
            <person name="Herr J.R."/>
            <person name="Hijri M."/>
            <person name="Koul R."/>
            <person name="Kawaguchi M."/>
            <person name="Krajinski F."/>
            <person name="Lammers P.J."/>
            <person name="Masclaux F.G."/>
            <person name="Murat C."/>
            <person name="Morin E."/>
            <person name="Ndikumana S."/>
            <person name="Pagni M."/>
            <person name="Petitpierre D."/>
            <person name="Requena N."/>
            <person name="Rosikiewicz P."/>
            <person name="Riley R."/>
            <person name="Saito K."/>
            <person name="San Clemente H."/>
            <person name="Shapiro H."/>
            <person name="van Tuinen D."/>
            <person name="Becard G."/>
            <person name="Bonfante P."/>
            <person name="Paszkowski U."/>
            <person name="Shachar-Hill Y.Y."/>
            <person name="Tuskan G.A."/>
            <person name="Young P.W."/>
            <person name="Sanders I.R."/>
            <person name="Henrissat B."/>
            <person name="Rensing S.A."/>
            <person name="Grigoriev I.V."/>
            <person name="Corradi N."/>
            <person name="Roux C."/>
            <person name="Martin F."/>
        </authorList>
    </citation>
    <scope>NUCLEOTIDE SEQUENCE [LARGE SCALE GENOMIC DNA]</scope>
    <source>
        <strain evidence="1 2">DAOM 197198</strain>
    </source>
</reference>
<dbReference type="EMBL" id="AUPC02000359">
    <property type="protein sequence ID" value="POG61042.1"/>
    <property type="molecule type" value="Genomic_DNA"/>
</dbReference>
<protein>
    <submittedName>
        <fullName evidence="1">Uncharacterized protein</fullName>
    </submittedName>
</protein>
<comment type="caution">
    <text evidence="1">The sequence shown here is derived from an EMBL/GenBank/DDBJ whole genome shotgun (WGS) entry which is preliminary data.</text>
</comment>
<dbReference type="Proteomes" id="UP000018888">
    <property type="component" value="Unassembled WGS sequence"/>
</dbReference>
<accession>A0A2P4P6M5</accession>
<proteinExistence type="predicted"/>
<evidence type="ECO:0000313" key="1">
    <source>
        <dbReference type="EMBL" id="POG61042.1"/>
    </source>
</evidence>
<reference evidence="1 2" key="2">
    <citation type="journal article" date="2018" name="New Phytol.">
        <title>High intraspecific genome diversity in the model arbuscular mycorrhizal symbiont Rhizophagus irregularis.</title>
        <authorList>
            <person name="Chen E.C.H."/>
            <person name="Morin E."/>
            <person name="Beaudet D."/>
            <person name="Noel J."/>
            <person name="Yildirir G."/>
            <person name="Ndikumana S."/>
            <person name="Charron P."/>
            <person name="St-Onge C."/>
            <person name="Giorgi J."/>
            <person name="Kruger M."/>
            <person name="Marton T."/>
            <person name="Ropars J."/>
            <person name="Grigoriev I.V."/>
            <person name="Hainaut M."/>
            <person name="Henrissat B."/>
            <person name="Roux C."/>
            <person name="Martin F."/>
            <person name="Corradi N."/>
        </authorList>
    </citation>
    <scope>NUCLEOTIDE SEQUENCE [LARGE SCALE GENOMIC DNA]</scope>
    <source>
        <strain evidence="1 2">DAOM 197198</strain>
    </source>
</reference>
<name>A0A2P4P6M5_RHIID</name>